<protein>
    <recommendedName>
        <fullName evidence="4">DUF4307 domain-containing protein</fullName>
    </recommendedName>
</protein>
<dbReference type="EMBL" id="CP001700">
    <property type="protein sequence ID" value="ACU69605.1"/>
    <property type="molecule type" value="Genomic_DNA"/>
</dbReference>
<accession>C7PZ49</accession>
<keyword evidence="1" id="KW-1133">Transmembrane helix</keyword>
<dbReference type="Proteomes" id="UP000000851">
    <property type="component" value="Chromosome"/>
</dbReference>
<dbReference type="AlphaFoldDB" id="C7PZ49"/>
<sequence length="132" mass="13892">MTSEVQDEVVARYARSSGLSRRTRIGLAAAGVLALTGAVSYIGLKQATPPLTATVLGYQVASDHAVDVRFQVDNRDSGRTATCTVRARDYGGNEVGRLAVPVPAGPRTQELSATIRTSSRAISGEVLDCELT</sequence>
<evidence type="ECO:0000313" key="3">
    <source>
        <dbReference type="Proteomes" id="UP000000851"/>
    </source>
</evidence>
<evidence type="ECO:0008006" key="4">
    <source>
        <dbReference type="Google" id="ProtNLM"/>
    </source>
</evidence>
<dbReference type="OrthoDB" id="3826498at2"/>
<dbReference type="Pfam" id="PF14155">
    <property type="entry name" value="DUF4307"/>
    <property type="match status" value="1"/>
</dbReference>
<dbReference type="STRING" id="479433.Caci_0669"/>
<evidence type="ECO:0000256" key="1">
    <source>
        <dbReference type="SAM" id="Phobius"/>
    </source>
</evidence>
<dbReference type="HOGENOM" id="CLU_121826_1_0_11"/>
<proteinExistence type="predicted"/>
<dbReference type="RefSeq" id="WP_012784900.1">
    <property type="nucleotide sequence ID" value="NC_013131.1"/>
</dbReference>
<name>C7PZ49_CATAD</name>
<dbReference type="InterPro" id="IPR025443">
    <property type="entry name" value="DUF4307"/>
</dbReference>
<organism evidence="2 3">
    <name type="scientific">Catenulispora acidiphila (strain DSM 44928 / JCM 14897 / NBRC 102108 / NRRL B-24433 / ID139908)</name>
    <dbReference type="NCBI Taxonomy" id="479433"/>
    <lineage>
        <taxon>Bacteria</taxon>
        <taxon>Bacillati</taxon>
        <taxon>Actinomycetota</taxon>
        <taxon>Actinomycetes</taxon>
        <taxon>Catenulisporales</taxon>
        <taxon>Catenulisporaceae</taxon>
        <taxon>Catenulispora</taxon>
    </lineage>
</organism>
<evidence type="ECO:0000313" key="2">
    <source>
        <dbReference type="EMBL" id="ACU69605.1"/>
    </source>
</evidence>
<gene>
    <name evidence="2" type="ordered locus">Caci_0669</name>
</gene>
<keyword evidence="3" id="KW-1185">Reference proteome</keyword>
<dbReference type="InParanoid" id="C7PZ49"/>
<keyword evidence="1" id="KW-0472">Membrane</keyword>
<keyword evidence="1" id="KW-0812">Transmembrane</keyword>
<reference evidence="2 3" key="1">
    <citation type="journal article" date="2009" name="Stand. Genomic Sci.">
        <title>Complete genome sequence of Catenulispora acidiphila type strain (ID 139908).</title>
        <authorList>
            <person name="Copeland A."/>
            <person name="Lapidus A."/>
            <person name="Glavina Del Rio T."/>
            <person name="Nolan M."/>
            <person name="Lucas S."/>
            <person name="Chen F."/>
            <person name="Tice H."/>
            <person name="Cheng J.F."/>
            <person name="Bruce D."/>
            <person name="Goodwin L."/>
            <person name="Pitluck S."/>
            <person name="Mikhailova N."/>
            <person name="Pati A."/>
            <person name="Ivanova N."/>
            <person name="Mavromatis K."/>
            <person name="Chen A."/>
            <person name="Palaniappan K."/>
            <person name="Chain P."/>
            <person name="Land M."/>
            <person name="Hauser L."/>
            <person name="Chang Y.J."/>
            <person name="Jeffries C.D."/>
            <person name="Chertkov O."/>
            <person name="Brettin T."/>
            <person name="Detter J.C."/>
            <person name="Han C."/>
            <person name="Ali Z."/>
            <person name="Tindall B.J."/>
            <person name="Goker M."/>
            <person name="Bristow J."/>
            <person name="Eisen J.A."/>
            <person name="Markowitz V."/>
            <person name="Hugenholtz P."/>
            <person name="Kyrpides N.C."/>
            <person name="Klenk H.P."/>
        </authorList>
    </citation>
    <scope>NUCLEOTIDE SEQUENCE [LARGE SCALE GENOMIC DNA]</scope>
    <source>
        <strain evidence="3">DSM 44928 / JCM 14897 / NBRC 102108 / NRRL B-24433 / ID139908</strain>
    </source>
</reference>
<dbReference type="KEGG" id="cai:Caci_0669"/>
<feature type="transmembrane region" description="Helical" evidence="1">
    <location>
        <begin position="25"/>
        <end position="44"/>
    </location>
</feature>